<dbReference type="InterPro" id="IPR009288">
    <property type="entry name" value="AIG2-like_dom"/>
</dbReference>
<proteinExistence type="predicted"/>
<dbReference type="AlphaFoldDB" id="A0A367ZPF1"/>
<gene>
    <name evidence="2" type="ORF">OZSIB_0355</name>
</gene>
<dbReference type="Gene3D" id="3.10.490.10">
    <property type="entry name" value="Gamma-glutamyl cyclotransferase-like"/>
    <property type="match status" value="1"/>
</dbReference>
<dbReference type="InterPro" id="IPR013024">
    <property type="entry name" value="GGCT-like"/>
</dbReference>
<dbReference type="EMBL" id="QOQW01000015">
    <property type="protein sequence ID" value="RCK79241.1"/>
    <property type="molecule type" value="Genomic_DNA"/>
</dbReference>
<evidence type="ECO:0000313" key="3">
    <source>
        <dbReference type="Proteomes" id="UP000252355"/>
    </source>
</evidence>
<dbReference type="Proteomes" id="UP000252355">
    <property type="component" value="Unassembled WGS sequence"/>
</dbReference>
<dbReference type="SUPFAM" id="SSF110857">
    <property type="entry name" value="Gamma-glutamyl cyclotransferase-like"/>
    <property type="match status" value="1"/>
</dbReference>
<dbReference type="InterPro" id="IPR036568">
    <property type="entry name" value="GGCT-like_sf"/>
</dbReference>
<comment type="caution">
    <text evidence="2">The sequence shown here is derived from an EMBL/GenBank/DDBJ whole genome shotgun (WGS) entry which is preliminary data.</text>
</comment>
<feature type="domain" description="Gamma-glutamylcyclotransferase AIG2-like" evidence="1">
    <location>
        <begin position="2"/>
        <end position="70"/>
    </location>
</feature>
<protein>
    <recommendedName>
        <fullName evidence="1">Gamma-glutamylcyclotransferase AIG2-like domain-containing protein</fullName>
    </recommendedName>
</protein>
<evidence type="ECO:0000313" key="2">
    <source>
        <dbReference type="EMBL" id="RCK79241.1"/>
    </source>
</evidence>
<sequence length="71" mass="8014">MYGEILTFDDPVIRLPAIDRLEGFHPGGPCLYRRVLVPVQVNGTVLPAWLYVADVNEYLGFKPLPSGKWRS</sequence>
<accession>A0A367ZPF1</accession>
<reference evidence="2 3" key="1">
    <citation type="submission" date="2018-05" db="EMBL/GenBank/DDBJ databases">
        <title>A metagenomic window into the 2 km-deep terrestrial subsurface aquifer revealed taxonomically and functionally diverse microbial community comprising novel uncultured bacterial lineages.</title>
        <authorList>
            <person name="Kadnikov V.V."/>
            <person name="Mardanov A.V."/>
            <person name="Beletsky A.V."/>
            <person name="Banks D."/>
            <person name="Pimenov N.V."/>
            <person name="Frank Y.A."/>
            <person name="Karnachuk O.V."/>
            <person name="Ravin N.V."/>
        </authorList>
    </citation>
    <scope>NUCLEOTIDE SEQUENCE [LARGE SCALE GENOMIC DNA]</scope>
    <source>
        <strain evidence="2">BY5</strain>
    </source>
</reference>
<name>A0A367ZPF1_9BACT</name>
<dbReference type="CDD" id="cd06661">
    <property type="entry name" value="GGCT_like"/>
    <property type="match status" value="1"/>
</dbReference>
<dbReference type="Pfam" id="PF06094">
    <property type="entry name" value="GGACT"/>
    <property type="match status" value="1"/>
</dbReference>
<evidence type="ECO:0000259" key="1">
    <source>
        <dbReference type="Pfam" id="PF06094"/>
    </source>
</evidence>
<organism evidence="2 3">
    <name type="scientific">Candidatus Ozemobacter sibiricus</name>
    <dbReference type="NCBI Taxonomy" id="2268124"/>
    <lineage>
        <taxon>Bacteria</taxon>
        <taxon>Candidatus Ozemobacteria</taxon>
        <taxon>Candidatus Ozemobacterales</taxon>
        <taxon>Candidatus Ozemobacteraceae</taxon>
        <taxon>Candidatus Ozemobacter</taxon>
    </lineage>
</organism>